<dbReference type="EMBL" id="CP000472">
    <property type="protein sequence ID" value="ACJ29589.1"/>
    <property type="molecule type" value="Genomic_DNA"/>
</dbReference>
<gene>
    <name evidence="2" type="ordered locus">swp_2863</name>
</gene>
<dbReference type="STRING" id="225849.swp_2863"/>
<reference evidence="2 3" key="1">
    <citation type="journal article" date="2008" name="PLoS ONE">
        <title>Environmental adaptation: genomic analysis of the piezotolerant and psychrotolerant deep-sea iron reducing bacterium Shewanella piezotolerans WP3.</title>
        <authorList>
            <person name="Wang F."/>
            <person name="Wang J."/>
            <person name="Jian H."/>
            <person name="Zhang B."/>
            <person name="Li S."/>
            <person name="Wang F."/>
            <person name="Zeng X."/>
            <person name="Gao L."/>
            <person name="Bartlett D.H."/>
            <person name="Yu J."/>
            <person name="Hu S."/>
            <person name="Xiao X."/>
        </authorList>
    </citation>
    <scope>NUCLEOTIDE SEQUENCE [LARGE SCALE GENOMIC DNA]</scope>
    <source>
        <strain evidence="3">WP3 / JCM 13877</strain>
    </source>
</reference>
<dbReference type="Gene3D" id="3.40.190.10">
    <property type="entry name" value="Periplasmic binding protein-like II"/>
    <property type="match status" value="2"/>
</dbReference>
<dbReference type="RefSeq" id="WP_020912943.1">
    <property type="nucleotide sequence ID" value="NC_011566.1"/>
</dbReference>
<dbReference type="PANTHER" id="PTHR35936:SF25">
    <property type="entry name" value="ABC TRANSPORTER SUBSTRATE-BINDING PROTEIN"/>
    <property type="match status" value="1"/>
</dbReference>
<dbReference type="AlphaFoldDB" id="B8CPL3"/>
<dbReference type="eggNOG" id="COG0834">
    <property type="taxonomic scope" value="Bacteria"/>
</dbReference>
<evidence type="ECO:0000313" key="3">
    <source>
        <dbReference type="Proteomes" id="UP000000753"/>
    </source>
</evidence>
<dbReference type="PANTHER" id="PTHR35936">
    <property type="entry name" value="MEMBRANE-BOUND LYTIC MUREIN TRANSGLYCOSYLASE F"/>
    <property type="match status" value="1"/>
</dbReference>
<evidence type="ECO:0000256" key="1">
    <source>
        <dbReference type="ARBA" id="ARBA00010333"/>
    </source>
</evidence>
<dbReference type="OrthoDB" id="5296159at2"/>
<dbReference type="HOGENOM" id="CLU_064076_3_2_6"/>
<dbReference type="KEGG" id="swp:swp_2863"/>
<proteinExistence type="inferred from homology"/>
<protein>
    <submittedName>
        <fullName evidence="2">ABC-type amino acid transport/signal transduction systems, periplasmic component/domain protein</fullName>
    </submittedName>
</protein>
<name>B8CPL3_SHEPW</name>
<keyword evidence="3" id="KW-1185">Reference proteome</keyword>
<evidence type="ECO:0000313" key="2">
    <source>
        <dbReference type="EMBL" id="ACJ29589.1"/>
    </source>
</evidence>
<comment type="similarity">
    <text evidence="1">Belongs to the bacterial solute-binding protein 3 family.</text>
</comment>
<dbReference type="Proteomes" id="UP000000753">
    <property type="component" value="Chromosome"/>
</dbReference>
<organism evidence="2 3">
    <name type="scientific">Shewanella piezotolerans (strain WP3 / JCM 13877)</name>
    <dbReference type="NCBI Taxonomy" id="225849"/>
    <lineage>
        <taxon>Bacteria</taxon>
        <taxon>Pseudomonadati</taxon>
        <taxon>Pseudomonadota</taxon>
        <taxon>Gammaproteobacteria</taxon>
        <taxon>Alteromonadales</taxon>
        <taxon>Shewanellaceae</taxon>
        <taxon>Shewanella</taxon>
    </lineage>
</organism>
<dbReference type="SUPFAM" id="SSF53850">
    <property type="entry name" value="Periplasmic binding protein-like II"/>
    <property type="match status" value="1"/>
</dbReference>
<sequence>MCSFVFNIIQRLTTAVSKGQKLFLFLILSCTLPVCYADTLYLTSLHWPPYAGSQLKNEGASIAITRAALAAVGHEVQVDFYPWSRAVRMASREDSKYSGYLPEYAYPTEKFVFSYSMGSSPLGLVEQKRHPISWSNQSDLNQYTIGVVQGYVNTEQLDNMIAQGVQPAEAVASDIHNIKKVVSGRIDAAVIDAHVLGYLLGQPDMKSVASRVQLNKRILTQKELYIAFKNNAEGKKWRDLFNQGLGKIDVDKILQENMAQ</sequence>
<accession>B8CPL3</accession>